<protein>
    <submittedName>
        <fullName evidence="1">Uncharacterized protein</fullName>
    </submittedName>
</protein>
<keyword evidence="2" id="KW-1185">Reference proteome</keyword>
<dbReference type="Proteomes" id="UP000299102">
    <property type="component" value="Unassembled WGS sequence"/>
</dbReference>
<dbReference type="EMBL" id="BGZK01000587">
    <property type="protein sequence ID" value="GBP51705.1"/>
    <property type="molecule type" value="Genomic_DNA"/>
</dbReference>
<evidence type="ECO:0000313" key="2">
    <source>
        <dbReference type="Proteomes" id="UP000299102"/>
    </source>
</evidence>
<accession>A0A4C1WNK8</accession>
<dbReference type="AlphaFoldDB" id="A0A4C1WNK8"/>
<name>A0A4C1WNK8_EUMVA</name>
<evidence type="ECO:0000313" key="1">
    <source>
        <dbReference type="EMBL" id="GBP51705.1"/>
    </source>
</evidence>
<reference evidence="1 2" key="1">
    <citation type="journal article" date="2019" name="Commun. Biol.">
        <title>The bagworm genome reveals a unique fibroin gene that provides high tensile strength.</title>
        <authorList>
            <person name="Kono N."/>
            <person name="Nakamura H."/>
            <person name="Ohtoshi R."/>
            <person name="Tomita M."/>
            <person name="Numata K."/>
            <person name="Arakawa K."/>
        </authorList>
    </citation>
    <scope>NUCLEOTIDE SEQUENCE [LARGE SCALE GENOMIC DNA]</scope>
</reference>
<sequence>MPQRGTDDSLYDLMTHIYNESSLKKIVLMVSLDIEGACNNTWWPAIRNQLLTHKCPANLYGMVIAYLIDWEVVVCYAGGESRKMTSKGCIQDSIAGPIFWNLVLTTRTRRPRRIRAGVRGRRGPHVFWTVGLGTGGGS</sequence>
<gene>
    <name evidence="1" type="ORF">EVAR_96256_1</name>
</gene>
<organism evidence="1 2">
    <name type="scientific">Eumeta variegata</name>
    <name type="common">Bagworm moth</name>
    <name type="synonym">Eumeta japonica</name>
    <dbReference type="NCBI Taxonomy" id="151549"/>
    <lineage>
        <taxon>Eukaryota</taxon>
        <taxon>Metazoa</taxon>
        <taxon>Ecdysozoa</taxon>
        <taxon>Arthropoda</taxon>
        <taxon>Hexapoda</taxon>
        <taxon>Insecta</taxon>
        <taxon>Pterygota</taxon>
        <taxon>Neoptera</taxon>
        <taxon>Endopterygota</taxon>
        <taxon>Lepidoptera</taxon>
        <taxon>Glossata</taxon>
        <taxon>Ditrysia</taxon>
        <taxon>Tineoidea</taxon>
        <taxon>Psychidae</taxon>
        <taxon>Oiketicinae</taxon>
        <taxon>Eumeta</taxon>
    </lineage>
</organism>
<proteinExistence type="predicted"/>
<dbReference type="OrthoDB" id="411871at2759"/>
<comment type="caution">
    <text evidence="1">The sequence shown here is derived from an EMBL/GenBank/DDBJ whole genome shotgun (WGS) entry which is preliminary data.</text>
</comment>